<dbReference type="Proteomes" id="UP000250462">
    <property type="component" value="Unassembled WGS sequence"/>
</dbReference>
<dbReference type="OrthoDB" id="3557025at2"/>
<keyword evidence="6 9" id="KW-1133">Transmembrane helix</keyword>
<feature type="transmembrane region" description="Helical" evidence="9">
    <location>
        <begin position="103"/>
        <end position="125"/>
    </location>
</feature>
<evidence type="ECO:0000256" key="1">
    <source>
        <dbReference type="ARBA" id="ARBA00004429"/>
    </source>
</evidence>
<reference evidence="11 12" key="1">
    <citation type="submission" date="2018-06" db="EMBL/GenBank/DDBJ databases">
        <title>Phytoactinopolyspora halophila sp. nov., a novel halophilic actinomycete isolated from a saline soil in China.</title>
        <authorList>
            <person name="Tang S.-K."/>
        </authorList>
    </citation>
    <scope>NUCLEOTIDE SEQUENCE [LARGE SCALE GENOMIC DNA]</scope>
    <source>
        <strain evidence="11 12">YIM 96934</strain>
    </source>
</reference>
<keyword evidence="7 9" id="KW-0472">Membrane</keyword>
<dbReference type="Pfam" id="PF04290">
    <property type="entry name" value="DctQ"/>
    <property type="match status" value="1"/>
</dbReference>
<comment type="caution">
    <text evidence="11">The sequence shown here is derived from an EMBL/GenBank/DDBJ whole genome shotgun (WGS) entry which is preliminary data.</text>
</comment>
<dbReference type="InterPro" id="IPR055348">
    <property type="entry name" value="DctQ"/>
</dbReference>
<evidence type="ECO:0000256" key="2">
    <source>
        <dbReference type="ARBA" id="ARBA00022448"/>
    </source>
</evidence>
<evidence type="ECO:0000256" key="8">
    <source>
        <dbReference type="ARBA" id="ARBA00038436"/>
    </source>
</evidence>
<keyword evidence="12" id="KW-1185">Reference proteome</keyword>
<evidence type="ECO:0000256" key="5">
    <source>
        <dbReference type="ARBA" id="ARBA00022692"/>
    </source>
</evidence>
<proteinExistence type="inferred from homology"/>
<accession>A0A329QFY0</accession>
<dbReference type="InterPro" id="IPR007387">
    <property type="entry name" value="TRAP_DctQ"/>
</dbReference>
<evidence type="ECO:0000256" key="7">
    <source>
        <dbReference type="ARBA" id="ARBA00023136"/>
    </source>
</evidence>
<keyword evidence="5 9" id="KW-0812">Transmembrane</keyword>
<evidence type="ECO:0000313" key="11">
    <source>
        <dbReference type="EMBL" id="RAW10599.1"/>
    </source>
</evidence>
<keyword evidence="2" id="KW-0813">Transport</keyword>
<keyword evidence="3" id="KW-1003">Cell membrane</keyword>
<feature type="transmembrane region" description="Helical" evidence="9">
    <location>
        <begin position="65"/>
        <end position="83"/>
    </location>
</feature>
<comment type="subcellular location">
    <subcellularLocation>
        <location evidence="1">Cell inner membrane</location>
        <topology evidence="1">Multi-pass membrane protein</topology>
    </subcellularLocation>
</comment>
<feature type="transmembrane region" description="Helical" evidence="9">
    <location>
        <begin position="145"/>
        <end position="166"/>
    </location>
</feature>
<evidence type="ECO:0000256" key="4">
    <source>
        <dbReference type="ARBA" id="ARBA00022519"/>
    </source>
</evidence>
<dbReference type="EMBL" id="QMIG01000026">
    <property type="protein sequence ID" value="RAW10599.1"/>
    <property type="molecule type" value="Genomic_DNA"/>
</dbReference>
<dbReference type="GO" id="GO:0022857">
    <property type="term" value="F:transmembrane transporter activity"/>
    <property type="evidence" value="ECO:0007669"/>
    <property type="project" value="TreeGrafter"/>
</dbReference>
<dbReference type="GO" id="GO:0005886">
    <property type="term" value="C:plasma membrane"/>
    <property type="evidence" value="ECO:0007669"/>
    <property type="project" value="UniProtKB-SubCell"/>
</dbReference>
<evidence type="ECO:0000256" key="3">
    <source>
        <dbReference type="ARBA" id="ARBA00022475"/>
    </source>
</evidence>
<dbReference type="GO" id="GO:0015740">
    <property type="term" value="P:C4-dicarboxylate transport"/>
    <property type="evidence" value="ECO:0007669"/>
    <property type="project" value="TreeGrafter"/>
</dbReference>
<dbReference type="RefSeq" id="WP_112259905.1">
    <property type="nucleotide sequence ID" value="NZ_QMIG01000026.1"/>
</dbReference>
<evidence type="ECO:0000259" key="10">
    <source>
        <dbReference type="Pfam" id="PF04290"/>
    </source>
</evidence>
<dbReference type="PANTHER" id="PTHR35011">
    <property type="entry name" value="2,3-DIKETO-L-GULONATE TRAP TRANSPORTER SMALL PERMEASE PROTEIN YIAM"/>
    <property type="match status" value="1"/>
</dbReference>
<protein>
    <submittedName>
        <fullName evidence="11">TRAP transporter small permease</fullName>
    </submittedName>
</protein>
<keyword evidence="4" id="KW-0997">Cell inner membrane</keyword>
<dbReference type="AlphaFoldDB" id="A0A329QFY0"/>
<evidence type="ECO:0000256" key="6">
    <source>
        <dbReference type="ARBA" id="ARBA00022989"/>
    </source>
</evidence>
<feature type="transmembrane region" description="Helical" evidence="9">
    <location>
        <begin position="32"/>
        <end position="53"/>
    </location>
</feature>
<evidence type="ECO:0000256" key="9">
    <source>
        <dbReference type="SAM" id="Phobius"/>
    </source>
</evidence>
<dbReference type="PANTHER" id="PTHR35011:SF2">
    <property type="entry name" value="2,3-DIKETO-L-GULONATE TRAP TRANSPORTER SMALL PERMEASE PROTEIN YIAM"/>
    <property type="match status" value="1"/>
</dbReference>
<feature type="domain" description="Tripartite ATP-independent periplasmic transporters DctQ component" evidence="10">
    <location>
        <begin position="43"/>
        <end position="168"/>
    </location>
</feature>
<comment type="similarity">
    <text evidence="8">Belongs to the TRAP transporter small permease family.</text>
</comment>
<gene>
    <name evidence="11" type="ORF">DPM12_18840</name>
</gene>
<evidence type="ECO:0000313" key="12">
    <source>
        <dbReference type="Proteomes" id="UP000250462"/>
    </source>
</evidence>
<organism evidence="11 12">
    <name type="scientific">Phytoactinopolyspora halophila</name>
    <dbReference type="NCBI Taxonomy" id="1981511"/>
    <lineage>
        <taxon>Bacteria</taxon>
        <taxon>Bacillati</taxon>
        <taxon>Actinomycetota</taxon>
        <taxon>Actinomycetes</taxon>
        <taxon>Jiangellales</taxon>
        <taxon>Jiangellaceae</taxon>
        <taxon>Phytoactinopolyspora</taxon>
    </lineage>
</organism>
<sequence>MTPSGEDDAPDAPDYLERVSRPYRAAMQLERAVCCLLLVATFSVIFLQVVTRYVFSSPLPWTEEVARFLLVWLTFAAAGYVTARRLHISVDLLMAGLGRRLAVAVDTFAMLVVVLVAGSMTVAAFGAAGEATTHAPATGLPVSVIYLAGFIGFGLMLAHSLFNIYVNVRHPREVPKAMDSVEKEGI</sequence>
<name>A0A329QFY0_9ACTN</name>